<keyword evidence="3" id="KW-1185">Reference proteome</keyword>
<evidence type="ECO:0000313" key="2">
    <source>
        <dbReference type="EMBL" id="CAG9312293.1"/>
    </source>
</evidence>
<protein>
    <submittedName>
        <fullName evidence="2">Uncharacterized protein</fullName>
    </submittedName>
</protein>
<name>A0AAU9IVE6_9CILI</name>
<reference evidence="2" key="1">
    <citation type="submission" date="2021-09" db="EMBL/GenBank/DDBJ databases">
        <authorList>
            <consortium name="AG Swart"/>
            <person name="Singh M."/>
            <person name="Singh A."/>
            <person name="Seah K."/>
            <person name="Emmerich C."/>
        </authorList>
    </citation>
    <scope>NUCLEOTIDE SEQUENCE</scope>
    <source>
        <strain evidence="2">ATCC30299</strain>
    </source>
</reference>
<evidence type="ECO:0000256" key="1">
    <source>
        <dbReference type="SAM" id="MobiDB-lite"/>
    </source>
</evidence>
<organism evidence="2 3">
    <name type="scientific">Blepharisma stoltei</name>
    <dbReference type="NCBI Taxonomy" id="1481888"/>
    <lineage>
        <taxon>Eukaryota</taxon>
        <taxon>Sar</taxon>
        <taxon>Alveolata</taxon>
        <taxon>Ciliophora</taxon>
        <taxon>Postciliodesmatophora</taxon>
        <taxon>Heterotrichea</taxon>
        <taxon>Heterotrichida</taxon>
        <taxon>Blepharismidae</taxon>
        <taxon>Blepharisma</taxon>
    </lineage>
</organism>
<gene>
    <name evidence="2" type="ORF">BSTOLATCC_MIC5535</name>
</gene>
<dbReference type="AlphaFoldDB" id="A0AAU9IVE6"/>
<feature type="region of interest" description="Disordered" evidence="1">
    <location>
        <begin position="88"/>
        <end position="107"/>
    </location>
</feature>
<feature type="compositionally biased region" description="Basic residues" evidence="1">
    <location>
        <begin position="96"/>
        <end position="107"/>
    </location>
</feature>
<dbReference type="EMBL" id="CAJZBQ010000005">
    <property type="protein sequence ID" value="CAG9312293.1"/>
    <property type="molecule type" value="Genomic_DNA"/>
</dbReference>
<accession>A0AAU9IVE6</accession>
<proteinExistence type="predicted"/>
<comment type="caution">
    <text evidence="2">The sequence shown here is derived from an EMBL/GenBank/DDBJ whole genome shotgun (WGS) entry which is preliminary data.</text>
</comment>
<dbReference type="Proteomes" id="UP001162131">
    <property type="component" value="Unassembled WGS sequence"/>
</dbReference>
<evidence type="ECO:0000313" key="3">
    <source>
        <dbReference type="Proteomes" id="UP001162131"/>
    </source>
</evidence>
<sequence>MLNNEWAILRPRASQRRAKNQAKTLKISFKATHSRWKSPKQRSPIWPPRRNRKNLWRAWRYQPSDPNSQTWLQHYQKLAQNLTIRPLGLSQAHQASARKRLPSRKSR</sequence>